<name>A0A1X7HUD2_9BACL</name>
<dbReference type="RefSeq" id="WP_244562895.1">
    <property type="nucleotide sequence ID" value="NZ_LT840184.1"/>
</dbReference>
<evidence type="ECO:0000313" key="2">
    <source>
        <dbReference type="EMBL" id="SMF92981.1"/>
    </source>
</evidence>
<reference evidence="2 3" key="1">
    <citation type="submission" date="2017-04" db="EMBL/GenBank/DDBJ databases">
        <authorList>
            <person name="Afonso C.L."/>
            <person name="Miller P.J."/>
            <person name="Scott M.A."/>
            <person name="Spackman E."/>
            <person name="Goraichik I."/>
            <person name="Dimitrov K.M."/>
            <person name="Suarez D.L."/>
            <person name="Swayne D.E."/>
        </authorList>
    </citation>
    <scope>NUCLEOTIDE SEQUENCE [LARGE SCALE GENOMIC DNA]</scope>
    <source>
        <strain evidence="2 3">N3/975</strain>
    </source>
</reference>
<dbReference type="EMBL" id="LT840184">
    <property type="protein sequence ID" value="SMF92981.1"/>
    <property type="molecule type" value="Genomic_DNA"/>
</dbReference>
<gene>
    <name evidence="2" type="ORF">SAMN05661091_6134</name>
</gene>
<proteinExistence type="predicted"/>
<dbReference type="AlphaFoldDB" id="A0A1X7HUD2"/>
<feature type="chain" id="PRO_5038980338" description="CYTH domain-containing protein" evidence="1">
    <location>
        <begin position="26"/>
        <end position="291"/>
    </location>
</feature>
<keyword evidence="1" id="KW-0732">Signal</keyword>
<evidence type="ECO:0000256" key="1">
    <source>
        <dbReference type="SAM" id="SignalP"/>
    </source>
</evidence>
<evidence type="ECO:0008006" key="4">
    <source>
        <dbReference type="Google" id="ProtNLM"/>
    </source>
</evidence>
<dbReference type="Proteomes" id="UP000192940">
    <property type="component" value="Chromosome I"/>
</dbReference>
<evidence type="ECO:0000313" key="3">
    <source>
        <dbReference type="Proteomes" id="UP000192940"/>
    </source>
</evidence>
<accession>A0A1X7HUD2</accession>
<feature type="signal peptide" evidence="1">
    <location>
        <begin position="1"/>
        <end position="25"/>
    </location>
</feature>
<sequence length="291" mass="32656">MIGKRLTRKWLVLMLVMVLPTTMLAPATMQGAALEPMTPNYELKVFLDPAVVLDGNKELKSDVMAYFNMSTTAEKMAVQFMDTENLDLNQAGWSVRIRKKEAYTDEKFELVYKKRYPIMNGDIDGALMLAASEGFEASDTNYEAQVDWGYQKQTLSISRKKTIKKSGYEGMELPTPKDSRNWTISEAPGKFDNWLGSGWGTGRLAEVHKARGPVDAKRHVGTWNGIETYVEVWQLLNSTGTGFDYIVEASFKLDSSTEAAAKKAGFEADMAAAGWFLPVDQLKTQLILERY</sequence>
<dbReference type="STRING" id="1313296.SAMN05661091_6134"/>
<protein>
    <recommendedName>
        <fullName evidence="4">CYTH domain-containing protein</fullName>
    </recommendedName>
</protein>
<keyword evidence="3" id="KW-1185">Reference proteome</keyword>
<organism evidence="2 3">
    <name type="scientific">Paenibacillus uliginis N3/975</name>
    <dbReference type="NCBI Taxonomy" id="1313296"/>
    <lineage>
        <taxon>Bacteria</taxon>
        <taxon>Bacillati</taxon>
        <taxon>Bacillota</taxon>
        <taxon>Bacilli</taxon>
        <taxon>Bacillales</taxon>
        <taxon>Paenibacillaceae</taxon>
        <taxon>Paenibacillus</taxon>
    </lineage>
</organism>